<gene>
    <name evidence="1" type="ORF">SAMN02746065_10768</name>
</gene>
<dbReference type="AlphaFoldDB" id="A0A1W2B7T2"/>
<sequence>MSLSCDISFREKAKQFSFEYLKCLMSVAEMESEAYLLTKKLYSKLITSSHLLEDFLDFHGAKNNREWVFYRELTAAVRHLSLAGYSQKHIYNRIGFYEFEKNYDTFALEARDTLLMIQGSLQLAAPVILQEAVKLGIDIPSMGYEPGYFPGIATGEQLEHNIDDQESRQHQQQKNLTIIASDFLALVDRFEQFAFYERYPSTQIRKIVPDKVNEVEIRRFEMLLHNLQSSFDSYVIHGGFFHGNRKLKQLRSHFSIVFHILQVMGRLLHFYERHLHDVEYKDVYKSVSEALTELIDPDVLLDRAVNYCLFYAWQFLSSGKRLASEVLNENIDRDSITVGIPQERGFHSRPSLLVAKIVQYYGGEVELLVGPDRFDASSVLDIQWAGGKIKKEEVEQVVFEGDTRALADIKILAGVNYGEDHIGKGVPLPKELSYLR</sequence>
<organism evidence="1 2">
    <name type="scientific">Desulfocicer vacuolatum DSM 3385</name>
    <dbReference type="NCBI Taxonomy" id="1121400"/>
    <lineage>
        <taxon>Bacteria</taxon>
        <taxon>Pseudomonadati</taxon>
        <taxon>Thermodesulfobacteriota</taxon>
        <taxon>Desulfobacteria</taxon>
        <taxon>Desulfobacterales</taxon>
        <taxon>Desulfobacteraceae</taxon>
        <taxon>Desulfocicer</taxon>
    </lineage>
</organism>
<dbReference type="EMBL" id="FWXY01000007">
    <property type="protein sequence ID" value="SMC69025.1"/>
    <property type="molecule type" value="Genomic_DNA"/>
</dbReference>
<evidence type="ECO:0000313" key="2">
    <source>
        <dbReference type="Proteomes" id="UP000192418"/>
    </source>
</evidence>
<accession>A0A1W2B7T2</accession>
<keyword evidence="2" id="KW-1185">Reference proteome</keyword>
<dbReference type="SUPFAM" id="SSF55594">
    <property type="entry name" value="HPr-like"/>
    <property type="match status" value="1"/>
</dbReference>
<dbReference type="InterPro" id="IPR035895">
    <property type="entry name" value="HPr-like_sf"/>
</dbReference>
<proteinExistence type="predicted"/>
<dbReference type="RefSeq" id="WP_084068292.1">
    <property type="nucleotide sequence ID" value="NZ_FWXY01000007.1"/>
</dbReference>
<name>A0A1W2B7T2_9BACT</name>
<dbReference type="GO" id="GO:0016740">
    <property type="term" value="F:transferase activity"/>
    <property type="evidence" value="ECO:0007669"/>
    <property type="project" value="UniProtKB-KW"/>
</dbReference>
<protein>
    <submittedName>
        <fullName evidence="1">Phosphotransferase system, HPr</fullName>
    </submittedName>
</protein>
<dbReference type="OrthoDB" id="256762at2"/>
<reference evidence="1 2" key="1">
    <citation type="submission" date="2017-04" db="EMBL/GenBank/DDBJ databases">
        <authorList>
            <person name="Afonso C.L."/>
            <person name="Miller P.J."/>
            <person name="Scott M.A."/>
            <person name="Spackman E."/>
            <person name="Goraichik I."/>
            <person name="Dimitrov K.M."/>
            <person name="Suarez D.L."/>
            <person name="Swayne D.E."/>
        </authorList>
    </citation>
    <scope>NUCLEOTIDE SEQUENCE [LARGE SCALE GENOMIC DNA]</scope>
    <source>
        <strain evidence="1 2">DSM 3385</strain>
    </source>
</reference>
<keyword evidence="1" id="KW-0808">Transferase</keyword>
<dbReference type="Proteomes" id="UP000192418">
    <property type="component" value="Unassembled WGS sequence"/>
</dbReference>
<dbReference type="STRING" id="1121400.SAMN02746065_10768"/>
<evidence type="ECO:0000313" key="1">
    <source>
        <dbReference type="EMBL" id="SMC69025.1"/>
    </source>
</evidence>